<reference evidence="2 3" key="1">
    <citation type="submission" date="2021-06" db="EMBL/GenBank/DDBJ databases">
        <title>Complete genome of Haloferula helveola possessing various polysaccharide degrading enzymes.</title>
        <authorList>
            <person name="Takami H."/>
            <person name="Huang C."/>
            <person name="Hamasaki K."/>
        </authorList>
    </citation>
    <scope>NUCLEOTIDE SEQUENCE [LARGE SCALE GENOMIC DNA]</scope>
    <source>
        <strain evidence="2 3">CN-1</strain>
    </source>
</reference>
<organism evidence="2 3">
    <name type="scientific">Haloferula helveola</name>
    <dbReference type="NCBI Taxonomy" id="490095"/>
    <lineage>
        <taxon>Bacteria</taxon>
        <taxon>Pseudomonadati</taxon>
        <taxon>Verrucomicrobiota</taxon>
        <taxon>Verrucomicrobiia</taxon>
        <taxon>Verrucomicrobiales</taxon>
        <taxon>Verrucomicrobiaceae</taxon>
        <taxon>Haloferula</taxon>
    </lineage>
</organism>
<keyword evidence="1" id="KW-0472">Membrane</keyword>
<protein>
    <submittedName>
        <fullName evidence="2">Uncharacterized protein</fullName>
    </submittedName>
</protein>
<feature type="transmembrane region" description="Helical" evidence="1">
    <location>
        <begin position="49"/>
        <end position="70"/>
    </location>
</feature>
<accession>A0ABN6GZJ7</accession>
<keyword evidence="1" id="KW-0812">Transmembrane</keyword>
<feature type="transmembrane region" description="Helical" evidence="1">
    <location>
        <begin position="15"/>
        <end position="37"/>
    </location>
</feature>
<dbReference type="EMBL" id="AP024702">
    <property type="protein sequence ID" value="BCX46705.1"/>
    <property type="molecule type" value="Genomic_DNA"/>
</dbReference>
<name>A0ABN6GZJ7_9BACT</name>
<keyword evidence="1" id="KW-1133">Transmembrane helix</keyword>
<evidence type="ECO:0000313" key="3">
    <source>
        <dbReference type="Proteomes" id="UP001374893"/>
    </source>
</evidence>
<evidence type="ECO:0000313" key="2">
    <source>
        <dbReference type="EMBL" id="BCX46705.1"/>
    </source>
</evidence>
<evidence type="ECO:0000256" key="1">
    <source>
        <dbReference type="SAM" id="Phobius"/>
    </source>
</evidence>
<proteinExistence type="predicted"/>
<sequence>MEIMAAFKKEEKPTMGIISLVGGLLCTPLIPLIIGWINAKKWGIQKIMLIWTILIVVFGILYGTIFASMMSSLPTQP</sequence>
<keyword evidence="3" id="KW-1185">Reference proteome</keyword>
<gene>
    <name evidence="2" type="ORF">HAHE_06130</name>
</gene>
<dbReference type="Proteomes" id="UP001374893">
    <property type="component" value="Chromosome"/>
</dbReference>